<evidence type="ECO:0000259" key="4">
    <source>
        <dbReference type="Pfam" id="PF21057"/>
    </source>
</evidence>
<comment type="caution">
    <text evidence="5">The sequence shown here is derived from an EMBL/GenBank/DDBJ whole genome shotgun (WGS) entry which is preliminary data.</text>
</comment>
<evidence type="ECO:0008006" key="7">
    <source>
        <dbReference type="Google" id="ProtNLM"/>
    </source>
</evidence>
<dbReference type="Proteomes" id="UP000825935">
    <property type="component" value="Chromosome 9"/>
</dbReference>
<accession>A0A8T2U7B5</accession>
<dbReference type="Pfam" id="PF21057">
    <property type="entry name" value="Hikeshi-like_C"/>
    <property type="match status" value="1"/>
</dbReference>
<gene>
    <name evidence="5" type="ORF">KP509_09G039600</name>
</gene>
<dbReference type="Pfam" id="PF05603">
    <property type="entry name" value="Hikeshi-like_N"/>
    <property type="match status" value="1"/>
</dbReference>
<dbReference type="GO" id="GO:0005829">
    <property type="term" value="C:cytosol"/>
    <property type="evidence" value="ECO:0007669"/>
    <property type="project" value="TreeGrafter"/>
</dbReference>
<name>A0A8T2U7B5_CERRI</name>
<proteinExistence type="inferred from homology"/>
<dbReference type="InterPro" id="IPR031318">
    <property type="entry name" value="OPI10"/>
</dbReference>
<protein>
    <recommendedName>
        <fullName evidence="7">Hikeshi-like domain-containing protein</fullName>
    </recommendedName>
</protein>
<feature type="region of interest" description="Disordered" evidence="2">
    <location>
        <begin position="53"/>
        <end position="75"/>
    </location>
</feature>
<dbReference type="InterPro" id="IPR048364">
    <property type="entry name" value="Hikeshi-like_C"/>
</dbReference>
<dbReference type="OMA" id="DICIYLL"/>
<dbReference type="PANTHER" id="PTHR12925:SF0">
    <property type="entry name" value="PROTEIN HIKESHI"/>
    <property type="match status" value="1"/>
</dbReference>
<evidence type="ECO:0000313" key="6">
    <source>
        <dbReference type="Proteomes" id="UP000825935"/>
    </source>
</evidence>
<comment type="similarity">
    <text evidence="1">Belongs to the OPI10 family.</text>
</comment>
<dbReference type="InterPro" id="IPR008493">
    <property type="entry name" value="Hikeshi-like_N"/>
</dbReference>
<dbReference type="GO" id="GO:0061608">
    <property type="term" value="F:nuclear import signal receptor activity"/>
    <property type="evidence" value="ECO:0007669"/>
    <property type="project" value="TreeGrafter"/>
</dbReference>
<dbReference type="EMBL" id="CM035414">
    <property type="protein sequence ID" value="KAH7429274.1"/>
    <property type="molecule type" value="Genomic_DNA"/>
</dbReference>
<reference evidence="5" key="1">
    <citation type="submission" date="2021-08" db="EMBL/GenBank/DDBJ databases">
        <title>WGS assembly of Ceratopteris richardii.</title>
        <authorList>
            <person name="Marchant D.B."/>
            <person name="Chen G."/>
            <person name="Jenkins J."/>
            <person name="Shu S."/>
            <person name="Leebens-Mack J."/>
            <person name="Grimwood J."/>
            <person name="Schmutz J."/>
            <person name="Soltis P."/>
            <person name="Soltis D."/>
            <person name="Chen Z.-H."/>
        </authorList>
    </citation>
    <scope>NUCLEOTIDE SEQUENCE</scope>
    <source>
        <strain evidence="5">Whitten #5841</strain>
        <tissue evidence="5">Leaf</tissue>
    </source>
</reference>
<keyword evidence="6" id="KW-1185">Reference proteome</keyword>
<evidence type="ECO:0000256" key="1">
    <source>
        <dbReference type="ARBA" id="ARBA00006623"/>
    </source>
</evidence>
<feature type="domain" description="Hikeshi-like N-terminal" evidence="3">
    <location>
        <begin position="117"/>
        <end position="189"/>
    </location>
</feature>
<evidence type="ECO:0000256" key="2">
    <source>
        <dbReference type="SAM" id="MobiDB-lite"/>
    </source>
</evidence>
<sequence length="287" mass="32528">MLKVIWSVKTFLAIRVHVQEMNHMGLHRRRPCELYEVDNDALEGRHRRRHYESYELDDSSSESSARRKRRVSESSSMDDSLEAGINIVASFCGNESNSARIFGVLFPCRSYPLDASNFIQIDHTHWVLDMSTLIGESYDEVKDICIFLLDEFSIPPEKALALYVQSPGSHYQYCGAVTRSCPSAVLALLWPTVGGQRQLTSSDASPLSAKIGLAVEDMVTLPTFNVGKQQQLEALALRIGENLVSFLQFFTNSGDKVLVPLDILNKWFKKFQEKLRRDSNYIKTLLT</sequence>
<evidence type="ECO:0000259" key="3">
    <source>
        <dbReference type="Pfam" id="PF05603"/>
    </source>
</evidence>
<organism evidence="5 6">
    <name type="scientific">Ceratopteris richardii</name>
    <name type="common">Triangle waterfern</name>
    <dbReference type="NCBI Taxonomy" id="49495"/>
    <lineage>
        <taxon>Eukaryota</taxon>
        <taxon>Viridiplantae</taxon>
        <taxon>Streptophyta</taxon>
        <taxon>Embryophyta</taxon>
        <taxon>Tracheophyta</taxon>
        <taxon>Polypodiopsida</taxon>
        <taxon>Polypodiidae</taxon>
        <taxon>Polypodiales</taxon>
        <taxon>Pteridineae</taxon>
        <taxon>Pteridaceae</taxon>
        <taxon>Parkerioideae</taxon>
        <taxon>Ceratopteris</taxon>
    </lineage>
</organism>
<dbReference type="PANTHER" id="PTHR12925">
    <property type="entry name" value="HIKESHI FAMILY MEMBER"/>
    <property type="match status" value="1"/>
</dbReference>
<dbReference type="GO" id="GO:0005634">
    <property type="term" value="C:nucleus"/>
    <property type="evidence" value="ECO:0007669"/>
    <property type="project" value="TreeGrafter"/>
</dbReference>
<evidence type="ECO:0000313" key="5">
    <source>
        <dbReference type="EMBL" id="KAH7429274.1"/>
    </source>
</evidence>
<dbReference type="AlphaFoldDB" id="A0A8T2U7B5"/>
<dbReference type="GO" id="GO:0006606">
    <property type="term" value="P:protein import into nucleus"/>
    <property type="evidence" value="ECO:0007669"/>
    <property type="project" value="TreeGrafter"/>
</dbReference>
<dbReference type="OrthoDB" id="10248398at2759"/>
<feature type="domain" description="Hikeshi-like C-terminal" evidence="4">
    <location>
        <begin position="231"/>
        <end position="283"/>
    </location>
</feature>